<reference evidence="2" key="1">
    <citation type="journal article" date="2020" name="J. Eukaryot. Microbiol.">
        <title>De novo Sequencing, Assembly and Annotation of the Transcriptome for the Free-Living Testate Amoeba Arcella intermedia.</title>
        <authorList>
            <person name="Ribeiro G.M."/>
            <person name="Porfirio-Sousa A.L."/>
            <person name="Maurer-Alcala X.X."/>
            <person name="Katz L.A."/>
            <person name="Lahr D.J.G."/>
        </authorList>
    </citation>
    <scope>NUCLEOTIDE SEQUENCE</scope>
</reference>
<name>A0A6B2LGD5_9EUKA</name>
<dbReference type="EMBL" id="GIBP01007160">
    <property type="protein sequence ID" value="NDV36129.1"/>
    <property type="molecule type" value="Transcribed_RNA"/>
</dbReference>
<accession>A0A6B2LGD5</accession>
<dbReference type="AlphaFoldDB" id="A0A6B2LGD5"/>
<evidence type="ECO:0000313" key="2">
    <source>
        <dbReference type="EMBL" id="NDV36129.1"/>
    </source>
</evidence>
<organism evidence="2">
    <name type="scientific">Arcella intermedia</name>
    <dbReference type="NCBI Taxonomy" id="1963864"/>
    <lineage>
        <taxon>Eukaryota</taxon>
        <taxon>Amoebozoa</taxon>
        <taxon>Tubulinea</taxon>
        <taxon>Elardia</taxon>
        <taxon>Arcellinida</taxon>
        <taxon>Sphaerothecina</taxon>
        <taxon>Arcellidae</taxon>
        <taxon>Arcella</taxon>
    </lineage>
</organism>
<protein>
    <submittedName>
        <fullName evidence="2">Uncharacterized protein</fullName>
    </submittedName>
</protein>
<feature type="region of interest" description="Disordered" evidence="1">
    <location>
        <begin position="166"/>
        <end position="189"/>
    </location>
</feature>
<sequence length="209" mass="23326">MINKGFQNYGGIWRMCMWHKNQHILQLGDKPDEVGWDYYTDCLQNGAIIVNGHEHSYSRSKEITAFNATAPTFNEASPIRVGKNSTFVVVSGVAGREVRICTQGKEYNPWWGKTLCSPGFTSAGALVCVFNLNGNEREAYCYFKSIYREILDSFYLVSQNEIDSYLNNTQPQPPSSPSNPPPPSPSSSVPITPPLLLLLSLFSLIPLQI</sequence>
<proteinExistence type="predicted"/>
<feature type="compositionally biased region" description="Pro residues" evidence="1">
    <location>
        <begin position="171"/>
        <end position="185"/>
    </location>
</feature>
<evidence type="ECO:0000256" key="1">
    <source>
        <dbReference type="SAM" id="MobiDB-lite"/>
    </source>
</evidence>